<sequence length="68" mass="7034">MSPETPSNDAADQLRPAVPEAEDADLDEEAAVGHDATPADVLEADPADVADQLRAVPLTEDPADPNNS</sequence>
<gene>
    <name evidence="2" type="ORF">ACFP3R_14055</name>
</gene>
<evidence type="ECO:0000256" key="1">
    <source>
        <dbReference type="SAM" id="MobiDB-lite"/>
    </source>
</evidence>
<proteinExistence type="predicted"/>
<name>A0ABW1P470_9PSEU</name>
<dbReference type="Proteomes" id="UP001596220">
    <property type="component" value="Unassembled WGS sequence"/>
</dbReference>
<dbReference type="EMBL" id="JBHSQO010000012">
    <property type="protein sequence ID" value="MFC6090403.1"/>
    <property type="molecule type" value="Genomic_DNA"/>
</dbReference>
<accession>A0ABW1P470</accession>
<feature type="compositionally biased region" description="Polar residues" evidence="1">
    <location>
        <begin position="1"/>
        <end position="10"/>
    </location>
</feature>
<dbReference type="RefSeq" id="WP_380636237.1">
    <property type="nucleotide sequence ID" value="NZ_JBHSQO010000012.1"/>
</dbReference>
<evidence type="ECO:0000313" key="3">
    <source>
        <dbReference type="Proteomes" id="UP001596220"/>
    </source>
</evidence>
<feature type="compositionally biased region" description="Acidic residues" evidence="1">
    <location>
        <begin position="20"/>
        <end position="30"/>
    </location>
</feature>
<comment type="caution">
    <text evidence="2">The sequence shown here is derived from an EMBL/GenBank/DDBJ whole genome shotgun (WGS) entry which is preliminary data.</text>
</comment>
<organism evidence="2 3">
    <name type="scientific">Saccharothrix lopnurensis</name>
    <dbReference type="NCBI Taxonomy" id="1670621"/>
    <lineage>
        <taxon>Bacteria</taxon>
        <taxon>Bacillati</taxon>
        <taxon>Actinomycetota</taxon>
        <taxon>Actinomycetes</taxon>
        <taxon>Pseudonocardiales</taxon>
        <taxon>Pseudonocardiaceae</taxon>
        <taxon>Saccharothrix</taxon>
    </lineage>
</organism>
<protein>
    <submittedName>
        <fullName evidence="2">Uncharacterized protein</fullName>
    </submittedName>
</protein>
<evidence type="ECO:0000313" key="2">
    <source>
        <dbReference type="EMBL" id="MFC6090403.1"/>
    </source>
</evidence>
<keyword evidence="3" id="KW-1185">Reference proteome</keyword>
<feature type="region of interest" description="Disordered" evidence="1">
    <location>
        <begin position="1"/>
        <end position="68"/>
    </location>
</feature>
<reference evidence="3" key="1">
    <citation type="journal article" date="2019" name="Int. J. Syst. Evol. Microbiol.">
        <title>The Global Catalogue of Microorganisms (GCM) 10K type strain sequencing project: providing services to taxonomists for standard genome sequencing and annotation.</title>
        <authorList>
            <consortium name="The Broad Institute Genomics Platform"/>
            <consortium name="The Broad Institute Genome Sequencing Center for Infectious Disease"/>
            <person name="Wu L."/>
            <person name="Ma J."/>
        </authorList>
    </citation>
    <scope>NUCLEOTIDE SEQUENCE [LARGE SCALE GENOMIC DNA]</scope>
    <source>
        <strain evidence="3">CGMCC 4.7246</strain>
    </source>
</reference>